<dbReference type="OrthoDB" id="162531at2"/>
<dbReference type="Proteomes" id="UP000006265">
    <property type="component" value="Unassembled WGS sequence"/>
</dbReference>
<dbReference type="InterPro" id="IPR036388">
    <property type="entry name" value="WH-like_DNA-bd_sf"/>
</dbReference>
<dbReference type="STRING" id="1122247.GCA_000379865_01998"/>
<reference evidence="1 2" key="1">
    <citation type="journal article" date="2012" name="J. Bacteriol.">
        <title>Genome sequence of Mycobacterium hassiacum DSM 44199, a rare source of heat-stable mycobacterial proteins.</title>
        <authorList>
            <person name="Tiago I."/>
            <person name="Maranha A."/>
            <person name="Mendes V."/>
            <person name="Alarico S."/>
            <person name="Moynihan P.J."/>
            <person name="Clarke A.J."/>
            <person name="Macedo-Ribeiro S."/>
            <person name="Pereira P.J."/>
            <person name="Empadinhas N."/>
        </authorList>
    </citation>
    <scope>NUCLEOTIDE SEQUENCE [LARGE SCALE GENOMIC DNA]</scope>
    <source>
        <strain evidence="2">DSM 44199 / CIP 105218 / JCM 12690 / 3849</strain>
    </source>
</reference>
<organism evidence="1 2">
    <name type="scientific">Mycolicibacterium hassiacum (strain DSM 44199 / CIP 105218 / JCM 12690 / 3849)</name>
    <name type="common">Mycobacterium hassiacum</name>
    <dbReference type="NCBI Taxonomy" id="1122247"/>
    <lineage>
        <taxon>Bacteria</taxon>
        <taxon>Bacillati</taxon>
        <taxon>Actinomycetota</taxon>
        <taxon>Actinomycetes</taxon>
        <taxon>Mycobacteriales</taxon>
        <taxon>Mycobacteriaceae</taxon>
        <taxon>Mycolicibacterium</taxon>
    </lineage>
</organism>
<dbReference type="PANTHER" id="PTHR33164:SF106">
    <property type="entry name" value="TRANSCRIPTIONAL REGULATORY PROTEIN"/>
    <property type="match status" value="1"/>
</dbReference>
<dbReference type="PATRIC" id="fig|1122247.3.peg.529"/>
<dbReference type="GO" id="GO:0003700">
    <property type="term" value="F:DNA-binding transcription factor activity"/>
    <property type="evidence" value="ECO:0007669"/>
    <property type="project" value="InterPro"/>
</dbReference>
<dbReference type="GO" id="GO:0006950">
    <property type="term" value="P:response to stress"/>
    <property type="evidence" value="ECO:0007669"/>
    <property type="project" value="TreeGrafter"/>
</dbReference>
<dbReference type="InterPro" id="IPR036390">
    <property type="entry name" value="WH_DNA-bd_sf"/>
</dbReference>
<keyword evidence="2" id="KW-1185">Reference proteome</keyword>
<dbReference type="InterPro" id="IPR039422">
    <property type="entry name" value="MarR/SlyA-like"/>
</dbReference>
<sequence>MDRRGLEEAIAADVRRLSAESDQIARIFAARHRVAANDFRALLHVMVAETAGSPLTAGELRALMGMSGAAITYLVERMIESGHLRRDSDPRDRRKVILRVAEPGRRVAREFFTPLAEQTHRALVGLTDDELGAAHRTFTALVAAMRAFREELGAAEAGRGAGRSSGRLDPR</sequence>
<name>K5BCR5_MYCHD</name>
<gene>
    <name evidence="1" type="ORF">C731_0553</name>
</gene>
<dbReference type="SUPFAM" id="SSF46785">
    <property type="entry name" value="Winged helix' DNA-binding domain"/>
    <property type="match status" value="1"/>
</dbReference>
<dbReference type="PANTHER" id="PTHR33164">
    <property type="entry name" value="TRANSCRIPTIONAL REGULATOR, MARR FAMILY"/>
    <property type="match status" value="1"/>
</dbReference>
<dbReference type="EMBL" id="AMRA01000015">
    <property type="protein sequence ID" value="EKF25440.1"/>
    <property type="molecule type" value="Genomic_DNA"/>
</dbReference>
<protein>
    <submittedName>
        <fullName evidence="1">MarR family protein</fullName>
    </submittedName>
</protein>
<dbReference type="PROSITE" id="PS50995">
    <property type="entry name" value="HTH_MARR_2"/>
    <property type="match status" value="1"/>
</dbReference>
<dbReference type="Gene3D" id="1.10.10.10">
    <property type="entry name" value="Winged helix-like DNA-binding domain superfamily/Winged helix DNA-binding domain"/>
    <property type="match status" value="1"/>
</dbReference>
<comment type="caution">
    <text evidence="1">The sequence shown here is derived from an EMBL/GenBank/DDBJ whole genome shotgun (WGS) entry which is preliminary data.</text>
</comment>
<evidence type="ECO:0000313" key="1">
    <source>
        <dbReference type="EMBL" id="EKF25440.1"/>
    </source>
</evidence>
<dbReference type="eggNOG" id="COG1846">
    <property type="taxonomic scope" value="Bacteria"/>
</dbReference>
<dbReference type="InterPro" id="IPR000835">
    <property type="entry name" value="HTH_MarR-typ"/>
</dbReference>
<proteinExistence type="predicted"/>
<dbReference type="SMART" id="SM00347">
    <property type="entry name" value="HTH_MARR"/>
    <property type="match status" value="1"/>
</dbReference>
<dbReference type="Pfam" id="PF12802">
    <property type="entry name" value="MarR_2"/>
    <property type="match status" value="1"/>
</dbReference>
<accession>K5BCR5</accession>
<dbReference type="AlphaFoldDB" id="K5BCR5"/>
<evidence type="ECO:0000313" key="2">
    <source>
        <dbReference type="Proteomes" id="UP000006265"/>
    </source>
</evidence>